<dbReference type="AlphaFoldDB" id="A0A4U7MY30"/>
<name>A0A4U7MY30_9RHOB</name>
<dbReference type="RefSeq" id="WP_138016738.1">
    <property type="nucleotide sequence ID" value="NZ_SULI01000016.1"/>
</dbReference>
<dbReference type="InterPro" id="IPR052894">
    <property type="entry name" value="AsmA-related"/>
</dbReference>
<feature type="domain" description="AsmA" evidence="2">
    <location>
        <begin position="54"/>
        <end position="200"/>
    </location>
</feature>
<gene>
    <name evidence="3" type="ORF">FAP39_12490</name>
</gene>
<dbReference type="PANTHER" id="PTHR30441:SF4">
    <property type="entry name" value="PROTEIN ASMA"/>
    <property type="match status" value="1"/>
</dbReference>
<feature type="region of interest" description="Disordered" evidence="1">
    <location>
        <begin position="595"/>
        <end position="619"/>
    </location>
</feature>
<feature type="domain" description="AsmA" evidence="2">
    <location>
        <begin position="517"/>
        <end position="800"/>
    </location>
</feature>
<dbReference type="GO" id="GO:0090313">
    <property type="term" value="P:regulation of protein targeting to membrane"/>
    <property type="evidence" value="ECO:0007669"/>
    <property type="project" value="TreeGrafter"/>
</dbReference>
<evidence type="ECO:0000259" key="2">
    <source>
        <dbReference type="Pfam" id="PF05170"/>
    </source>
</evidence>
<comment type="caution">
    <text evidence="3">The sequence shown here is derived from an EMBL/GenBank/DDBJ whole genome shotgun (WGS) entry which is preliminary data.</text>
</comment>
<sequence length="887" mass="94083">MRLWLKRILISALCLLMGSIVLVWLLLSSSILASARGHLTARMLTNVLGGQIVEIQGGVAIDLGPVLHVRAEDVVLPSQAMPQETLASIGQLDFDVDLMDLLKGHLDLLDLSVDQSEISLIVADDGTSSWHRTKQGSSDQGKTTTADLANILAGHRFGFTNTGVTYLDARNGLDLSLELATTALSQESRTAPVVLSGQGALNGEAFTLNGTFPKSDPYKLSMDFGQINVAVEGTLEAGDVTAGVTLDVVELGQLLDVLKLNKTVSGKGYVSATLKAGSEGTFITDLNVSAELDTGQSVEVTGDMGKLGDPTDMSIDTRIELYPDDNRPAAALQRRDLKLVAVDMKLMANPGGIPQRAMVIETNGFTLDTEGEGPPPISVAEISRTPDGLLRLGAVVLRIGPPEKHFLVLEASVEDVLQLDGVNGHATVDLPAASLLAPEKFQTSAALGSITGGFTVKGNLEALGINDLDVASSETDLWHLKVDGSVKNALKFADIELNIAADVPSGAALLSALDLEPIDTGEVKLTTSIQSQGTSWQAKANIGVDTSSLGIHADLDLDDPESVVRGAIESDVIRVNHLRDIAAVAIQFGKLNKTEQAAEAQSEEEQSNDPPTPTGPIRNVTLQPLGQAILLSGMDMEVGIDLRKIEGDKGTTSLKSNFELKGDTARLGPVEFEYGGGFFNVSAEMDLEKNPDTISISGATGGWDFGKIMHAIKFKKGASGILNANFDVSGSHATVKDFVGTMNGSALVSMRNGTIDTQLLDLAGLGILPWLFTKDRGPTAPIICARMPLHVSNGQVSTKETVVETDHVQVVVYGHVDLKGKTLDIHGQPRRIGKPLSRSPWPFSLAGALAKPKVKVKDGPKRVRRKDGASTMPDKRKLCVPDILQLQ</sequence>
<dbReference type="InterPro" id="IPR007844">
    <property type="entry name" value="AsmA"/>
</dbReference>
<dbReference type="Proteomes" id="UP000306575">
    <property type="component" value="Unassembled WGS sequence"/>
</dbReference>
<evidence type="ECO:0000313" key="4">
    <source>
        <dbReference type="Proteomes" id="UP000306575"/>
    </source>
</evidence>
<accession>A0A4U7MY30</accession>
<evidence type="ECO:0000313" key="3">
    <source>
        <dbReference type="EMBL" id="TKZ18132.1"/>
    </source>
</evidence>
<evidence type="ECO:0000256" key="1">
    <source>
        <dbReference type="SAM" id="MobiDB-lite"/>
    </source>
</evidence>
<dbReference type="Pfam" id="PF05170">
    <property type="entry name" value="AsmA"/>
    <property type="match status" value="2"/>
</dbReference>
<keyword evidence="4" id="KW-1185">Reference proteome</keyword>
<reference evidence="3 4" key="1">
    <citation type="submission" date="2019-04" db="EMBL/GenBank/DDBJ databases">
        <title>Genome sequence of Pelagicola litoralis CL-ES2.</title>
        <authorList>
            <person name="Cao J."/>
        </authorList>
    </citation>
    <scope>NUCLEOTIDE SEQUENCE [LARGE SCALE GENOMIC DNA]</scope>
    <source>
        <strain evidence="3 4">CL-ES2</strain>
    </source>
</reference>
<proteinExistence type="predicted"/>
<protein>
    <submittedName>
        <fullName evidence="3">AsmA family protein</fullName>
    </submittedName>
</protein>
<dbReference type="PANTHER" id="PTHR30441">
    <property type="entry name" value="DUF748 DOMAIN-CONTAINING PROTEIN"/>
    <property type="match status" value="1"/>
</dbReference>
<dbReference type="GO" id="GO:0005886">
    <property type="term" value="C:plasma membrane"/>
    <property type="evidence" value="ECO:0007669"/>
    <property type="project" value="TreeGrafter"/>
</dbReference>
<organism evidence="3 4">
    <name type="scientific">Shimia litoralis</name>
    <dbReference type="NCBI Taxonomy" id="420403"/>
    <lineage>
        <taxon>Bacteria</taxon>
        <taxon>Pseudomonadati</taxon>
        <taxon>Pseudomonadota</taxon>
        <taxon>Alphaproteobacteria</taxon>
        <taxon>Rhodobacterales</taxon>
        <taxon>Roseobacteraceae</taxon>
    </lineage>
</organism>
<dbReference type="EMBL" id="SULI01000016">
    <property type="protein sequence ID" value="TKZ18132.1"/>
    <property type="molecule type" value="Genomic_DNA"/>
</dbReference>
<dbReference type="OrthoDB" id="7694125at2"/>